<evidence type="ECO:0000313" key="2">
    <source>
        <dbReference type="Proteomes" id="UP000654993"/>
    </source>
</evidence>
<sequence length="62" mass="7197">MSEIWTEAGNAERFKIRLGVKLTERGFVIIPKMPEFAELTERGYVILLRTKVKSAVSMRIRE</sequence>
<dbReference type="AlphaFoldDB" id="A0A916QFX6"/>
<organism evidence="1 2">
    <name type="scientific">Insulibacter thermoxylanivorax</name>
    <dbReference type="NCBI Taxonomy" id="2749268"/>
    <lineage>
        <taxon>Bacteria</taxon>
        <taxon>Bacillati</taxon>
        <taxon>Bacillota</taxon>
        <taxon>Bacilli</taxon>
        <taxon>Bacillales</taxon>
        <taxon>Paenibacillaceae</taxon>
        <taxon>Insulibacter</taxon>
    </lineage>
</organism>
<keyword evidence="2" id="KW-1185">Reference proteome</keyword>
<reference evidence="1" key="1">
    <citation type="submission" date="2020-08" db="EMBL/GenBank/DDBJ databases">
        <authorList>
            <person name="Uke A."/>
            <person name="Chhe C."/>
            <person name="Baramee S."/>
            <person name="Kosugi A."/>
        </authorList>
    </citation>
    <scope>NUCLEOTIDE SEQUENCE</scope>
    <source>
        <strain evidence="1">DA-C8</strain>
    </source>
</reference>
<protein>
    <submittedName>
        <fullName evidence="1">Uncharacterized protein</fullName>
    </submittedName>
</protein>
<comment type="caution">
    <text evidence="1">The sequence shown here is derived from an EMBL/GenBank/DDBJ whole genome shotgun (WGS) entry which is preliminary data.</text>
</comment>
<dbReference type="EMBL" id="BMAQ01000006">
    <property type="protein sequence ID" value="GFR37692.1"/>
    <property type="molecule type" value="Genomic_DNA"/>
</dbReference>
<evidence type="ECO:0000313" key="1">
    <source>
        <dbReference type="EMBL" id="GFR37692.1"/>
    </source>
</evidence>
<proteinExistence type="predicted"/>
<reference evidence="1" key="2">
    <citation type="journal article" date="2021" name="Data Brief">
        <title>Draft genome sequence data of the facultative, thermophilic, xylanolytic bacterium Paenibacillus sp. strain DA-C8.</title>
        <authorList>
            <person name="Chhe C."/>
            <person name="Uke A."/>
            <person name="Baramee S."/>
            <person name="Ungkulpasvich U."/>
            <person name="Tachaapaikoon C."/>
            <person name="Pason P."/>
            <person name="Waeonukul R."/>
            <person name="Ratanakhanokchai K."/>
            <person name="Kosugi A."/>
        </authorList>
    </citation>
    <scope>NUCLEOTIDE SEQUENCE</scope>
    <source>
        <strain evidence="1">DA-C8</strain>
    </source>
</reference>
<name>A0A916QFX6_9BACL</name>
<accession>A0A916QFX6</accession>
<dbReference type="Proteomes" id="UP000654993">
    <property type="component" value="Unassembled WGS sequence"/>
</dbReference>
<gene>
    <name evidence="1" type="ORF">PRECH8_09880</name>
</gene>